<protein>
    <submittedName>
        <fullName evidence="2">Uncharacterized protein</fullName>
    </submittedName>
</protein>
<keyword evidence="1" id="KW-0812">Transmembrane</keyword>
<organism evidence="2 3">
    <name type="scientific">Ammoniphilus resinae</name>
    <dbReference type="NCBI Taxonomy" id="861532"/>
    <lineage>
        <taxon>Bacteria</taxon>
        <taxon>Bacillati</taxon>
        <taxon>Bacillota</taxon>
        <taxon>Bacilli</taxon>
        <taxon>Bacillales</taxon>
        <taxon>Paenibacillaceae</taxon>
        <taxon>Aneurinibacillus group</taxon>
        <taxon>Ammoniphilus</taxon>
    </lineage>
</organism>
<accession>A0ABS4GQI2</accession>
<keyword evidence="1" id="KW-0472">Membrane</keyword>
<evidence type="ECO:0000313" key="2">
    <source>
        <dbReference type="EMBL" id="MBP1932519.1"/>
    </source>
</evidence>
<feature type="transmembrane region" description="Helical" evidence="1">
    <location>
        <begin position="14"/>
        <end position="34"/>
    </location>
</feature>
<proteinExistence type="predicted"/>
<evidence type="ECO:0000313" key="3">
    <source>
        <dbReference type="Proteomes" id="UP001519343"/>
    </source>
</evidence>
<comment type="caution">
    <text evidence="2">The sequence shown here is derived from an EMBL/GenBank/DDBJ whole genome shotgun (WGS) entry which is preliminary data.</text>
</comment>
<dbReference type="EMBL" id="JAGGKT010000006">
    <property type="protein sequence ID" value="MBP1932519.1"/>
    <property type="molecule type" value="Genomic_DNA"/>
</dbReference>
<dbReference type="Proteomes" id="UP001519343">
    <property type="component" value="Unassembled WGS sequence"/>
</dbReference>
<sequence>MSIAILAKLLHLNAVRMFALVLACGVVTLLTLGAR</sequence>
<name>A0ABS4GQI2_9BACL</name>
<evidence type="ECO:0000256" key="1">
    <source>
        <dbReference type="SAM" id="Phobius"/>
    </source>
</evidence>
<reference evidence="2 3" key="1">
    <citation type="submission" date="2021-03" db="EMBL/GenBank/DDBJ databases">
        <title>Genomic Encyclopedia of Type Strains, Phase IV (KMG-IV): sequencing the most valuable type-strain genomes for metagenomic binning, comparative biology and taxonomic classification.</title>
        <authorList>
            <person name="Goeker M."/>
        </authorList>
    </citation>
    <scope>NUCLEOTIDE SEQUENCE [LARGE SCALE GENOMIC DNA]</scope>
    <source>
        <strain evidence="2 3">DSM 24738</strain>
    </source>
</reference>
<gene>
    <name evidence="2" type="ORF">J2Z37_002520</name>
</gene>
<keyword evidence="3" id="KW-1185">Reference proteome</keyword>
<keyword evidence="1" id="KW-1133">Transmembrane helix</keyword>